<feature type="transmembrane region" description="Helical" evidence="1">
    <location>
        <begin position="40"/>
        <end position="61"/>
    </location>
</feature>
<organism evidence="2">
    <name type="scientific">Parabacteroides distasonis</name>
    <dbReference type="NCBI Taxonomy" id="823"/>
    <lineage>
        <taxon>Bacteria</taxon>
        <taxon>Pseudomonadati</taxon>
        <taxon>Bacteroidota</taxon>
        <taxon>Bacteroidia</taxon>
        <taxon>Bacteroidales</taxon>
        <taxon>Tannerellaceae</taxon>
        <taxon>Parabacteroides</taxon>
    </lineage>
</organism>
<accession>A0A6N2YM09</accession>
<sequence length="334" mass="37886">MEDNKLLRYEAEKKSLIIAFVLTFFFGPFGLLYTSFWAMCAMLFILFLIVAAGGWAGILALGLGGSLIYWGICVIIGVFSANSHNQELLRKIMNEGQITNKEKTLNAEIRPIINKEITEDTNVIKSQNTVSKEDINTKVADKWIMYCLLFAGITLTFYYFYHIGVFDWFQEKSQSDYIKNEVTIGKTSGNSTAEKKPAILSDTIRLKTDSVCLNMNPFTFKTGLILTDVSSEIQLSNSSSLGANIYLILNFKNISAQKFKKDIKVTWKIRDPKTGAIKYDGTNILDFEASINPNESWMKEINILECTAMYNKKLNILIELDEIPVEDITIRPKY</sequence>
<keyword evidence="1" id="KW-0472">Membrane</keyword>
<feature type="transmembrane region" description="Helical" evidence="1">
    <location>
        <begin position="143"/>
        <end position="161"/>
    </location>
</feature>
<feature type="transmembrane region" description="Helical" evidence="1">
    <location>
        <begin position="67"/>
        <end position="84"/>
    </location>
</feature>
<feature type="transmembrane region" description="Helical" evidence="1">
    <location>
        <begin position="15"/>
        <end position="33"/>
    </location>
</feature>
<protein>
    <submittedName>
        <fullName evidence="2">Uncharacterized protein</fullName>
    </submittedName>
</protein>
<evidence type="ECO:0000313" key="2">
    <source>
        <dbReference type="EMBL" id="VYT66826.1"/>
    </source>
</evidence>
<reference evidence="2" key="1">
    <citation type="submission" date="2019-11" db="EMBL/GenBank/DDBJ databases">
        <authorList>
            <person name="Feng L."/>
        </authorList>
    </citation>
    <scope>NUCLEOTIDE SEQUENCE</scope>
    <source>
        <strain evidence="2">PdistasonisLFYP31</strain>
    </source>
</reference>
<dbReference type="AlphaFoldDB" id="A0A6N2YM09"/>
<keyword evidence="1" id="KW-0812">Transmembrane</keyword>
<name>A0A6N2YM09_PARDI</name>
<proteinExistence type="predicted"/>
<gene>
    <name evidence="2" type="ORF">PDLFYP31_00078</name>
</gene>
<evidence type="ECO:0000256" key="1">
    <source>
        <dbReference type="SAM" id="Phobius"/>
    </source>
</evidence>
<dbReference type="RefSeq" id="WP_156682336.1">
    <property type="nucleotide sequence ID" value="NZ_CACRUW010000001.1"/>
</dbReference>
<keyword evidence="1" id="KW-1133">Transmembrane helix</keyword>
<dbReference type="EMBL" id="CACRUW010000001">
    <property type="protein sequence ID" value="VYT66826.1"/>
    <property type="molecule type" value="Genomic_DNA"/>
</dbReference>